<dbReference type="GO" id="GO:0030170">
    <property type="term" value="F:pyridoxal phosphate binding"/>
    <property type="evidence" value="ECO:0007669"/>
    <property type="project" value="TreeGrafter"/>
</dbReference>
<dbReference type="InterPro" id="IPR001926">
    <property type="entry name" value="TrpB-like_PALP"/>
</dbReference>
<accession>A0A7C9FFR0</accession>
<evidence type="ECO:0000256" key="3">
    <source>
        <dbReference type="ARBA" id="ARBA00022898"/>
    </source>
</evidence>
<name>A0A7C9FFR0_9BACT</name>
<dbReference type="Pfam" id="PF00291">
    <property type="entry name" value="PALP"/>
    <property type="match status" value="1"/>
</dbReference>
<dbReference type="GO" id="GO:0003941">
    <property type="term" value="F:L-serine ammonia-lyase activity"/>
    <property type="evidence" value="ECO:0007669"/>
    <property type="project" value="TreeGrafter"/>
</dbReference>
<dbReference type="EMBL" id="WHLY01000002">
    <property type="protein sequence ID" value="MPR36987.1"/>
    <property type="molecule type" value="Genomic_DNA"/>
</dbReference>
<gene>
    <name evidence="6" type="ORF">GBK04_27545</name>
</gene>
<dbReference type="Proteomes" id="UP000479293">
    <property type="component" value="Unassembled WGS sequence"/>
</dbReference>
<evidence type="ECO:0000256" key="1">
    <source>
        <dbReference type="ARBA" id="ARBA00001933"/>
    </source>
</evidence>
<dbReference type="InterPro" id="IPR036052">
    <property type="entry name" value="TrpB-like_PALP_sf"/>
</dbReference>
<dbReference type="PANTHER" id="PTHR43050:SF1">
    <property type="entry name" value="SERINE RACEMASE"/>
    <property type="match status" value="1"/>
</dbReference>
<dbReference type="AlphaFoldDB" id="A0A7C9FFR0"/>
<sequence>MALSPTNQDPLYPTERLIEAAHARIRPYIHRTPILTCQTLDKLAGAEIYFKCENFQKIGAFKARGGVNAVLSLTPADQAQGIATHSSGNHAQAIAYAASVVGTKAYIVMPDNSPEVKVNAVRGYGAEVTFCTNTPEERELTLQDVVARTGAVFVHPFNDYAVIAGQATAAKELVEDAGVPLQTILAPVGGGGLLSGTALAAHYFSPQTQVIAGEPEGAADAVLSFRTRQIEKAPYVKTIADGLLTYLGDKTLPVILDHVTDILTVTDEEIIAAMRLIWERMKIVIEPSCAVPFAALLKHKERFSGQKVGIILTGGNVDLGKLPF</sequence>
<dbReference type="GO" id="GO:0018114">
    <property type="term" value="F:threonine racemase activity"/>
    <property type="evidence" value="ECO:0007669"/>
    <property type="project" value="TreeGrafter"/>
</dbReference>
<proteinExistence type="inferred from homology"/>
<dbReference type="GO" id="GO:0000287">
    <property type="term" value="F:magnesium ion binding"/>
    <property type="evidence" value="ECO:0007669"/>
    <property type="project" value="TreeGrafter"/>
</dbReference>
<dbReference type="FunFam" id="3.40.50.1100:FF:000005">
    <property type="entry name" value="Threonine dehydratase catabolic"/>
    <property type="match status" value="1"/>
</dbReference>
<comment type="cofactor">
    <cofactor evidence="1">
        <name>pyridoxal 5'-phosphate</name>
        <dbReference type="ChEBI" id="CHEBI:597326"/>
    </cofactor>
</comment>
<dbReference type="GO" id="GO:0008721">
    <property type="term" value="F:D-serine ammonia-lyase activity"/>
    <property type="evidence" value="ECO:0007669"/>
    <property type="project" value="TreeGrafter"/>
</dbReference>
<keyword evidence="7" id="KW-1185">Reference proteome</keyword>
<reference evidence="6 7" key="1">
    <citation type="submission" date="2019-10" db="EMBL/GenBank/DDBJ databases">
        <title>Draft Genome Sequence of Cytophagaceae sp. SJW1-29.</title>
        <authorList>
            <person name="Choi A."/>
        </authorList>
    </citation>
    <scope>NUCLEOTIDE SEQUENCE [LARGE SCALE GENOMIC DNA]</scope>
    <source>
        <strain evidence="6 7">SJW1-29</strain>
    </source>
</reference>
<dbReference type="Gene3D" id="3.40.50.1100">
    <property type="match status" value="2"/>
</dbReference>
<organism evidence="6 7">
    <name type="scientific">Salmonirosea aquatica</name>
    <dbReference type="NCBI Taxonomy" id="2654236"/>
    <lineage>
        <taxon>Bacteria</taxon>
        <taxon>Pseudomonadati</taxon>
        <taxon>Bacteroidota</taxon>
        <taxon>Cytophagia</taxon>
        <taxon>Cytophagales</taxon>
        <taxon>Spirosomataceae</taxon>
        <taxon>Salmonirosea</taxon>
    </lineage>
</organism>
<dbReference type="GO" id="GO:0030378">
    <property type="term" value="F:serine racemase activity"/>
    <property type="evidence" value="ECO:0007669"/>
    <property type="project" value="TreeGrafter"/>
</dbReference>
<dbReference type="GO" id="GO:0070179">
    <property type="term" value="P:D-serine biosynthetic process"/>
    <property type="evidence" value="ECO:0007669"/>
    <property type="project" value="TreeGrafter"/>
</dbReference>
<evidence type="ECO:0000256" key="2">
    <source>
        <dbReference type="ARBA" id="ARBA00010869"/>
    </source>
</evidence>
<dbReference type="CDD" id="cd01562">
    <property type="entry name" value="Thr-dehyd"/>
    <property type="match status" value="1"/>
</dbReference>
<dbReference type="GO" id="GO:0005524">
    <property type="term" value="F:ATP binding"/>
    <property type="evidence" value="ECO:0007669"/>
    <property type="project" value="TreeGrafter"/>
</dbReference>
<protein>
    <submittedName>
        <fullName evidence="6">Pyridoxal-phosphate dependent enzyme</fullName>
    </submittedName>
</protein>
<keyword evidence="3" id="KW-0663">Pyridoxal phosphate</keyword>
<evidence type="ECO:0000259" key="5">
    <source>
        <dbReference type="Pfam" id="PF00291"/>
    </source>
</evidence>
<dbReference type="SUPFAM" id="SSF53686">
    <property type="entry name" value="Tryptophan synthase beta subunit-like PLP-dependent enzymes"/>
    <property type="match status" value="1"/>
</dbReference>
<feature type="domain" description="Tryptophan synthase beta chain-like PALP" evidence="5">
    <location>
        <begin position="25"/>
        <end position="314"/>
    </location>
</feature>
<dbReference type="RefSeq" id="WP_152765361.1">
    <property type="nucleotide sequence ID" value="NZ_WHLY01000002.1"/>
</dbReference>
<evidence type="ECO:0000313" key="6">
    <source>
        <dbReference type="EMBL" id="MPR36987.1"/>
    </source>
</evidence>
<keyword evidence="4" id="KW-0456">Lyase</keyword>
<evidence type="ECO:0000313" key="7">
    <source>
        <dbReference type="Proteomes" id="UP000479293"/>
    </source>
</evidence>
<dbReference type="PANTHER" id="PTHR43050">
    <property type="entry name" value="SERINE / THREONINE RACEMASE FAMILY MEMBER"/>
    <property type="match status" value="1"/>
</dbReference>
<comment type="similarity">
    <text evidence="2">Belongs to the serine/threonine dehydratase family.</text>
</comment>
<evidence type="ECO:0000256" key="4">
    <source>
        <dbReference type="ARBA" id="ARBA00023239"/>
    </source>
</evidence>
<comment type="caution">
    <text evidence="6">The sequence shown here is derived from an EMBL/GenBank/DDBJ whole genome shotgun (WGS) entry which is preliminary data.</text>
</comment>